<sequence>MSLLSRVRNKVSEELYQRRRRREQQQLQNRDFTVISNDCWGAEVYKHFELPFNTPFIGLMLMAPDYIELLRNPRHYLSQPLVFQERSRYDTINELQKTHKHPFPVATLGDKVELQFLHYHTQEEAAEKWPRRVARINWDNLRVKFDGSKDFATPELVREFAALPYQQLLLLEKPLAGVPQGVVVPDYTTNGMELFRRSLSHFDLLGWIEPKTA</sequence>
<name>A0A1M6GG21_9BACT</name>
<dbReference type="InterPro" id="IPR015037">
    <property type="entry name" value="DUF1919"/>
</dbReference>
<dbReference type="InterPro" id="IPR037226">
    <property type="entry name" value="CAC2185-like_sf"/>
</dbReference>
<accession>A0A1M6GG21</accession>
<keyword evidence="2" id="KW-1185">Reference proteome</keyword>
<dbReference type="SUPFAM" id="SSF142795">
    <property type="entry name" value="CAC2185-like"/>
    <property type="match status" value="1"/>
</dbReference>
<dbReference type="EMBL" id="FQYN01000004">
    <property type="protein sequence ID" value="SHJ08833.1"/>
    <property type="molecule type" value="Genomic_DNA"/>
</dbReference>
<dbReference type="OrthoDB" id="6636518at2"/>
<organism evidence="1 2">
    <name type="scientific">Hymenobacter daecheongensis DSM 21074</name>
    <dbReference type="NCBI Taxonomy" id="1121955"/>
    <lineage>
        <taxon>Bacteria</taxon>
        <taxon>Pseudomonadati</taxon>
        <taxon>Bacteroidota</taxon>
        <taxon>Cytophagia</taxon>
        <taxon>Cytophagales</taxon>
        <taxon>Hymenobacteraceae</taxon>
        <taxon>Hymenobacter</taxon>
    </lineage>
</organism>
<dbReference type="STRING" id="1121955.SAMN02745146_2247"/>
<dbReference type="AlphaFoldDB" id="A0A1M6GG21"/>
<dbReference type="Proteomes" id="UP000184418">
    <property type="component" value="Unassembled WGS sequence"/>
</dbReference>
<proteinExistence type="predicted"/>
<dbReference type="RefSeq" id="WP_073109095.1">
    <property type="nucleotide sequence ID" value="NZ_FQYN01000004.1"/>
</dbReference>
<gene>
    <name evidence="1" type="ORF">SAMN02745146_2247</name>
</gene>
<evidence type="ECO:0000313" key="1">
    <source>
        <dbReference type="EMBL" id="SHJ08833.1"/>
    </source>
</evidence>
<evidence type="ECO:0000313" key="2">
    <source>
        <dbReference type="Proteomes" id="UP000184418"/>
    </source>
</evidence>
<reference evidence="1 2" key="1">
    <citation type="submission" date="2016-11" db="EMBL/GenBank/DDBJ databases">
        <authorList>
            <person name="Jaros S."/>
            <person name="Januszkiewicz K."/>
            <person name="Wedrychowicz H."/>
        </authorList>
    </citation>
    <scope>NUCLEOTIDE SEQUENCE [LARGE SCALE GENOMIC DNA]</scope>
    <source>
        <strain evidence="1 2">DSM 21074</strain>
    </source>
</reference>
<protein>
    <submittedName>
        <fullName evidence="1">Uncharacterized protein, DUF1919 family</fullName>
    </submittedName>
</protein>
<dbReference type="Pfam" id="PF08942">
    <property type="entry name" value="DUF1919"/>
    <property type="match status" value="1"/>
</dbReference>